<feature type="transmembrane region" description="Helical" evidence="1">
    <location>
        <begin position="208"/>
        <end position="230"/>
    </location>
</feature>
<feature type="transmembrane region" description="Helical" evidence="1">
    <location>
        <begin position="282"/>
        <end position="305"/>
    </location>
</feature>
<dbReference type="AlphaFoldDB" id="A0A059FRT2"/>
<evidence type="ECO:0000256" key="1">
    <source>
        <dbReference type="SAM" id="Phobius"/>
    </source>
</evidence>
<protein>
    <submittedName>
        <fullName evidence="2">Bile acid:sodium symporter</fullName>
    </submittedName>
</protein>
<comment type="caution">
    <text evidence="2">The sequence shown here is derived from an EMBL/GenBank/DDBJ whole genome shotgun (WGS) entry which is preliminary data.</text>
</comment>
<dbReference type="InterPro" id="IPR016833">
    <property type="entry name" value="Put_Na-Bile_cotransptr"/>
</dbReference>
<dbReference type="Pfam" id="PF13593">
    <property type="entry name" value="SBF_like"/>
    <property type="match status" value="1"/>
</dbReference>
<dbReference type="OrthoDB" id="9792271at2"/>
<reference evidence="2 3" key="1">
    <citation type="journal article" date="2014" name="Antonie Van Leeuwenhoek">
        <title>Hyphomonas beringensis sp. nov. and Hyphomonas chukchiensis sp. nov., isolated from surface seawater of the Bering Sea and Chukchi Sea.</title>
        <authorList>
            <person name="Li C."/>
            <person name="Lai Q."/>
            <person name="Li G."/>
            <person name="Dong C."/>
            <person name="Wang J."/>
            <person name="Liao Y."/>
            <person name="Shao Z."/>
        </authorList>
    </citation>
    <scope>NUCLEOTIDE SEQUENCE [LARGE SCALE GENOMIC DNA]</scope>
    <source>
        <strain evidence="2 3">MHS-2</strain>
    </source>
</reference>
<feature type="transmembrane region" description="Helical" evidence="1">
    <location>
        <begin position="169"/>
        <end position="187"/>
    </location>
</feature>
<sequence length="335" mass="35221">MKARIIAAALRIDRFLLLLVATVVIASILPARGDFADIASLVSDLAIALLFFLHGAKLSRQAIMAGIRAWPVHLLVLLATFVMFPIFGVVARQVADIWLDPNIGAGILLLCLMPSTVQSSIAFTSIAGGNVPAAVCSASASSTIGVFLTPLLVAMLMSGSGSGGLSLDSIYAIALQLLLPFAVGHLARPLLVRFLDRYKALVTKVDRGAILSVVYVAFSAAVVEGLWSRYAPSDLLWTLLICTVILGLALTTTTTVARLLGLKKEDEITVVFCGSKKSLASGVPIASALFPAAMVGPLILPLMLFHQIQLMACSVIAQRYATARAEAEAEPPASA</sequence>
<proteinExistence type="predicted"/>
<dbReference type="STRING" id="1280950.HJO_05975"/>
<feature type="transmembrane region" description="Helical" evidence="1">
    <location>
        <begin position="12"/>
        <end position="29"/>
    </location>
</feature>
<dbReference type="eggNOG" id="COG0385">
    <property type="taxonomic scope" value="Bacteria"/>
</dbReference>
<feature type="transmembrane region" description="Helical" evidence="1">
    <location>
        <begin position="103"/>
        <end position="123"/>
    </location>
</feature>
<gene>
    <name evidence="2" type="ORF">HJO_05975</name>
</gene>
<dbReference type="InterPro" id="IPR038770">
    <property type="entry name" value="Na+/solute_symporter_sf"/>
</dbReference>
<keyword evidence="1" id="KW-1133">Transmembrane helix</keyword>
<dbReference type="PIRSF" id="PIRSF026166">
    <property type="entry name" value="UCP026166"/>
    <property type="match status" value="1"/>
</dbReference>
<feature type="transmembrane region" description="Helical" evidence="1">
    <location>
        <begin position="74"/>
        <end position="91"/>
    </location>
</feature>
<feature type="transmembrane region" description="Helical" evidence="1">
    <location>
        <begin position="135"/>
        <end position="157"/>
    </location>
</feature>
<feature type="transmembrane region" description="Helical" evidence="1">
    <location>
        <begin position="35"/>
        <end position="53"/>
    </location>
</feature>
<evidence type="ECO:0000313" key="3">
    <source>
        <dbReference type="Proteomes" id="UP000025171"/>
    </source>
</evidence>
<keyword evidence="3" id="KW-1185">Reference proteome</keyword>
<name>A0A059FRT2_9PROT</name>
<organism evidence="2 3">
    <name type="scientific">Hyphomonas johnsonii MHS-2</name>
    <dbReference type="NCBI Taxonomy" id="1280950"/>
    <lineage>
        <taxon>Bacteria</taxon>
        <taxon>Pseudomonadati</taxon>
        <taxon>Pseudomonadota</taxon>
        <taxon>Alphaproteobacteria</taxon>
        <taxon>Hyphomonadales</taxon>
        <taxon>Hyphomonadaceae</taxon>
        <taxon>Hyphomonas</taxon>
    </lineage>
</organism>
<dbReference type="PATRIC" id="fig|1280950.3.peg.1204"/>
<feature type="transmembrane region" description="Helical" evidence="1">
    <location>
        <begin position="236"/>
        <end position="261"/>
    </location>
</feature>
<dbReference type="PANTHER" id="PTHR18640:SF5">
    <property type="entry name" value="SODIUM_BILE ACID COTRANSPORTER 7"/>
    <property type="match status" value="1"/>
</dbReference>
<dbReference type="PANTHER" id="PTHR18640">
    <property type="entry name" value="SOLUTE CARRIER FAMILY 10 MEMBER 7"/>
    <property type="match status" value="1"/>
</dbReference>
<keyword evidence="1" id="KW-0812">Transmembrane</keyword>
<dbReference type="Gene3D" id="1.20.1530.20">
    <property type="match status" value="1"/>
</dbReference>
<dbReference type="GO" id="GO:0005886">
    <property type="term" value="C:plasma membrane"/>
    <property type="evidence" value="ECO:0007669"/>
    <property type="project" value="TreeGrafter"/>
</dbReference>
<dbReference type="Proteomes" id="UP000025171">
    <property type="component" value="Unassembled WGS sequence"/>
</dbReference>
<evidence type="ECO:0000313" key="2">
    <source>
        <dbReference type="EMBL" id="KCZ93380.1"/>
    </source>
</evidence>
<keyword evidence="1" id="KW-0472">Membrane</keyword>
<accession>A0A059FRT2</accession>
<dbReference type="EMBL" id="ARYK01000002">
    <property type="protein sequence ID" value="KCZ93380.1"/>
    <property type="molecule type" value="Genomic_DNA"/>
</dbReference>